<keyword evidence="2" id="KW-1185">Reference proteome</keyword>
<protein>
    <submittedName>
        <fullName evidence="1">Uncharacterized protein</fullName>
    </submittedName>
</protein>
<dbReference type="Proteomes" id="UP001215151">
    <property type="component" value="Unassembled WGS sequence"/>
</dbReference>
<gene>
    <name evidence="1" type="ORF">ONZ51_g12609</name>
</gene>
<dbReference type="EMBL" id="JAPEVG010000816">
    <property type="protein sequence ID" value="KAJ8455149.1"/>
    <property type="molecule type" value="Genomic_DNA"/>
</dbReference>
<reference evidence="1" key="1">
    <citation type="submission" date="2022-11" db="EMBL/GenBank/DDBJ databases">
        <title>Genome Sequence of Cubamyces cubensis.</title>
        <authorList>
            <person name="Buettner E."/>
        </authorList>
    </citation>
    <scope>NUCLEOTIDE SEQUENCE</scope>
    <source>
        <strain evidence="1">MPL-01</strain>
    </source>
</reference>
<evidence type="ECO:0000313" key="1">
    <source>
        <dbReference type="EMBL" id="KAJ8455149.1"/>
    </source>
</evidence>
<accession>A0AAD7THY9</accession>
<comment type="caution">
    <text evidence="1">The sequence shown here is derived from an EMBL/GenBank/DDBJ whole genome shotgun (WGS) entry which is preliminary data.</text>
</comment>
<name>A0AAD7THY9_9APHY</name>
<evidence type="ECO:0000313" key="2">
    <source>
        <dbReference type="Proteomes" id="UP001215151"/>
    </source>
</evidence>
<sequence>MQQYTPGQSIVFFWKCTVHLFNNNCQISIVLHCPRTLALNANQGCYKSQKFFQTHISGTCTNGYPDATTYTILTVKGVATTKGSKENLAGKIATFTNKANEPIVVATIGSVTASGDHRDLGDWDQL</sequence>
<dbReference type="AlphaFoldDB" id="A0AAD7THY9"/>
<proteinExistence type="predicted"/>
<organism evidence="1 2">
    <name type="scientific">Trametes cubensis</name>
    <dbReference type="NCBI Taxonomy" id="1111947"/>
    <lineage>
        <taxon>Eukaryota</taxon>
        <taxon>Fungi</taxon>
        <taxon>Dikarya</taxon>
        <taxon>Basidiomycota</taxon>
        <taxon>Agaricomycotina</taxon>
        <taxon>Agaricomycetes</taxon>
        <taxon>Polyporales</taxon>
        <taxon>Polyporaceae</taxon>
        <taxon>Trametes</taxon>
    </lineage>
</organism>